<dbReference type="InterPro" id="IPR003018">
    <property type="entry name" value="GAF"/>
</dbReference>
<dbReference type="InterPro" id="IPR036388">
    <property type="entry name" value="WH-like_DNA-bd_sf"/>
</dbReference>
<dbReference type="Proteomes" id="UP000536685">
    <property type="component" value="Unassembled WGS sequence"/>
</dbReference>
<sequence>MSTETREGQLLQTFAKLADTLVVGYDVVDLLQLLVETCRDLLGATAAGILLANSDGELELIASTSESSRLVEMMQLAAEAGPCVTSYEIGELVVVSDIGAVPPEWSRFRDSALQQGFAAVYAVPLRLRETTIGTLNLFQSEFGQMSDQDLIAAQAFADVATIGILHERSLRESGAVQAQLQNALNSRILIEQAKGVVAHSRSVSVDDAFALIRAHARANQLGIAEVAAEIVGRRMTL</sequence>
<evidence type="ECO:0000256" key="2">
    <source>
        <dbReference type="ARBA" id="ARBA00022777"/>
    </source>
</evidence>
<dbReference type="RefSeq" id="WP_184239077.1">
    <property type="nucleotide sequence ID" value="NZ_JACHMJ010000001.1"/>
</dbReference>
<dbReference type="InterPro" id="IPR011006">
    <property type="entry name" value="CheY-like_superfamily"/>
</dbReference>
<dbReference type="InterPro" id="IPR005561">
    <property type="entry name" value="ANTAR"/>
</dbReference>
<gene>
    <name evidence="6" type="ORF">HD599_003017</name>
</gene>
<dbReference type="Pfam" id="PF13185">
    <property type="entry name" value="GAF_2"/>
    <property type="match status" value="1"/>
</dbReference>
<dbReference type="Pfam" id="PF03861">
    <property type="entry name" value="ANTAR"/>
    <property type="match status" value="1"/>
</dbReference>
<dbReference type="GO" id="GO:0016301">
    <property type="term" value="F:kinase activity"/>
    <property type="evidence" value="ECO:0007669"/>
    <property type="project" value="UniProtKB-KW"/>
</dbReference>
<name>A0A841AQY6_9MICO</name>
<keyword evidence="3" id="KW-0805">Transcription regulation</keyword>
<dbReference type="SUPFAM" id="SSF52172">
    <property type="entry name" value="CheY-like"/>
    <property type="match status" value="1"/>
</dbReference>
<evidence type="ECO:0000256" key="1">
    <source>
        <dbReference type="ARBA" id="ARBA00022679"/>
    </source>
</evidence>
<dbReference type="PROSITE" id="PS50921">
    <property type="entry name" value="ANTAR"/>
    <property type="match status" value="1"/>
</dbReference>
<dbReference type="Gene3D" id="1.10.10.10">
    <property type="entry name" value="Winged helix-like DNA-binding domain superfamily/Winged helix DNA-binding domain"/>
    <property type="match status" value="1"/>
</dbReference>
<comment type="caution">
    <text evidence="6">The sequence shown here is derived from an EMBL/GenBank/DDBJ whole genome shotgun (WGS) entry which is preliminary data.</text>
</comment>
<reference evidence="6 7" key="1">
    <citation type="submission" date="2020-08" db="EMBL/GenBank/DDBJ databases">
        <title>Sequencing the genomes of 1000 actinobacteria strains.</title>
        <authorList>
            <person name="Klenk H.-P."/>
        </authorList>
    </citation>
    <scope>NUCLEOTIDE SEQUENCE [LARGE SCALE GENOMIC DNA]</scope>
    <source>
        <strain evidence="6 7">DSM 105784</strain>
    </source>
</reference>
<evidence type="ECO:0000256" key="3">
    <source>
        <dbReference type="ARBA" id="ARBA00023015"/>
    </source>
</evidence>
<protein>
    <submittedName>
        <fullName evidence="6">GAF domain-containing protein</fullName>
    </submittedName>
</protein>
<dbReference type="AlphaFoldDB" id="A0A841AQY6"/>
<proteinExistence type="predicted"/>
<keyword evidence="4" id="KW-0804">Transcription</keyword>
<dbReference type="Gene3D" id="3.30.450.40">
    <property type="match status" value="1"/>
</dbReference>
<dbReference type="PIRSF" id="PIRSF036625">
    <property type="entry name" value="GAF_ANTAR"/>
    <property type="match status" value="1"/>
</dbReference>
<dbReference type="GO" id="GO:0003723">
    <property type="term" value="F:RNA binding"/>
    <property type="evidence" value="ECO:0007669"/>
    <property type="project" value="InterPro"/>
</dbReference>
<dbReference type="SMART" id="SM01012">
    <property type="entry name" value="ANTAR"/>
    <property type="match status" value="1"/>
</dbReference>
<dbReference type="InterPro" id="IPR029016">
    <property type="entry name" value="GAF-like_dom_sf"/>
</dbReference>
<evidence type="ECO:0000313" key="6">
    <source>
        <dbReference type="EMBL" id="MBB5844694.1"/>
    </source>
</evidence>
<keyword evidence="1" id="KW-0808">Transferase</keyword>
<accession>A0A841AQY6</accession>
<dbReference type="SUPFAM" id="SSF55781">
    <property type="entry name" value="GAF domain-like"/>
    <property type="match status" value="1"/>
</dbReference>
<evidence type="ECO:0000259" key="5">
    <source>
        <dbReference type="PROSITE" id="PS50921"/>
    </source>
</evidence>
<dbReference type="SMART" id="SM00065">
    <property type="entry name" value="GAF"/>
    <property type="match status" value="1"/>
</dbReference>
<evidence type="ECO:0000256" key="4">
    <source>
        <dbReference type="ARBA" id="ARBA00023163"/>
    </source>
</evidence>
<dbReference type="InterPro" id="IPR012074">
    <property type="entry name" value="GAF_ANTAR"/>
</dbReference>
<keyword evidence="2" id="KW-0418">Kinase</keyword>
<organism evidence="6 7">
    <name type="scientific">Conyzicola lurida</name>
    <dbReference type="NCBI Taxonomy" id="1172621"/>
    <lineage>
        <taxon>Bacteria</taxon>
        <taxon>Bacillati</taxon>
        <taxon>Actinomycetota</taxon>
        <taxon>Actinomycetes</taxon>
        <taxon>Micrococcales</taxon>
        <taxon>Microbacteriaceae</taxon>
        <taxon>Conyzicola</taxon>
    </lineage>
</organism>
<evidence type="ECO:0000313" key="7">
    <source>
        <dbReference type="Proteomes" id="UP000536685"/>
    </source>
</evidence>
<keyword evidence="7" id="KW-1185">Reference proteome</keyword>
<feature type="domain" description="ANTAR" evidence="5">
    <location>
        <begin position="170"/>
        <end position="231"/>
    </location>
</feature>
<dbReference type="EMBL" id="JACHMJ010000001">
    <property type="protein sequence ID" value="MBB5844694.1"/>
    <property type="molecule type" value="Genomic_DNA"/>
</dbReference>